<gene>
    <name evidence="2" type="ORF">Shyd_60690</name>
</gene>
<dbReference type="RefSeq" id="WP_190224321.1">
    <property type="nucleotide sequence ID" value="NZ_BNBS01000055.1"/>
</dbReference>
<keyword evidence="3" id="KW-1185">Reference proteome</keyword>
<comment type="caution">
    <text evidence="2">The sequence shown here is derived from an EMBL/GenBank/DDBJ whole genome shotgun (WGS) entry which is preliminary data.</text>
</comment>
<sequence>MRWYSGGSAVSAVSGARCGISSTPLPAHLRDSRRRRGPFGGDLLAHPGQDPFRRRQVLAFGPYLGQLLDQLFFQIVQLRAAYRDPLLYLGIHHAPDRREENEAADRNRRTALPDDLHAGHCPTTSPSSLTRPHTRGPDQPESRWRSFRATALSIDGKQCFHKIPILNGHACLVGIFPAVRQAVGIALLLDRN</sequence>
<proteinExistence type="predicted"/>
<dbReference type="EMBL" id="BNDW01000068">
    <property type="protein sequence ID" value="GHI24698.1"/>
    <property type="molecule type" value="Genomic_DNA"/>
</dbReference>
<feature type="compositionally biased region" description="Polar residues" evidence="1">
    <location>
        <begin position="122"/>
        <end position="131"/>
    </location>
</feature>
<evidence type="ECO:0000313" key="2">
    <source>
        <dbReference type="EMBL" id="GHI24698.1"/>
    </source>
</evidence>
<reference evidence="2" key="1">
    <citation type="submission" date="2024-05" db="EMBL/GenBank/DDBJ databases">
        <title>Whole genome shotgun sequence of Streptomyces hydrogenans NBRC 13475.</title>
        <authorList>
            <person name="Komaki H."/>
            <person name="Tamura T."/>
        </authorList>
    </citation>
    <scope>NUCLEOTIDE SEQUENCE</scope>
    <source>
        <strain evidence="2">NBRC 13475</strain>
    </source>
</reference>
<organism evidence="2 3">
    <name type="scientific">Streptomyces hydrogenans</name>
    <dbReference type="NCBI Taxonomy" id="1873719"/>
    <lineage>
        <taxon>Bacteria</taxon>
        <taxon>Bacillati</taxon>
        <taxon>Actinomycetota</taxon>
        <taxon>Actinomycetes</taxon>
        <taxon>Kitasatosporales</taxon>
        <taxon>Streptomycetaceae</taxon>
        <taxon>Streptomyces</taxon>
    </lineage>
</organism>
<feature type="region of interest" description="Disordered" evidence="1">
    <location>
        <begin position="98"/>
        <end position="143"/>
    </location>
</feature>
<feature type="region of interest" description="Disordered" evidence="1">
    <location>
        <begin position="24"/>
        <end position="47"/>
    </location>
</feature>
<evidence type="ECO:0000256" key="1">
    <source>
        <dbReference type="SAM" id="MobiDB-lite"/>
    </source>
</evidence>
<feature type="compositionally biased region" description="Basic and acidic residues" evidence="1">
    <location>
        <begin position="98"/>
        <end position="118"/>
    </location>
</feature>
<accession>A0ABQ3PI52</accession>
<name>A0ABQ3PI52_9ACTN</name>
<protein>
    <submittedName>
        <fullName evidence="2">Uncharacterized protein</fullName>
    </submittedName>
</protein>
<evidence type="ECO:0000313" key="3">
    <source>
        <dbReference type="Proteomes" id="UP001052739"/>
    </source>
</evidence>
<dbReference type="Proteomes" id="UP001052739">
    <property type="component" value="Unassembled WGS sequence"/>
</dbReference>